<dbReference type="Proteomes" id="UP001234989">
    <property type="component" value="Chromosome 11"/>
</dbReference>
<proteinExistence type="predicted"/>
<dbReference type="PANTHER" id="PTHR33116">
    <property type="entry name" value="REVERSE TRANSCRIPTASE ZINC-BINDING DOMAIN-CONTAINING PROTEIN-RELATED-RELATED"/>
    <property type="match status" value="1"/>
</dbReference>
<sequence length="466" mass="54311">MVLAEEQTQSQVVELDRWVYIALEVQRKPGLELLEYHYGCGRTKLSRKLEKEEYSERSSNFTKWPQVLHPDLVGVKTPIEILSQSVGGSAGEDDGWHYPTNPITQRTKQSLLYDKVPISHAFRDLVDREHVGYSELTVGEAIENWEVEDVEPLCTQTQLMIQDKEKETSLWVKQNMVRENLRCRLSGSRRGSSGITYCCSLKLNSKASRHITGVYAPNCYIERRSVWEEIGDVRGVIDRLDRIRRKFLWRGNKDRKGYNLVKWNDLIIEKRYGGLGIKNLQNHSKDLIMKWLWKYANDKHLLWRKVIKVKYAVENRWMTKEVFSLYEVNLWRSIRALWDDFKIKTKVKECGHLMGGKSVSEDKFLLDYAKRPFKVGKKLGFWQEAEVGGESYQPAYGGQSGRREMLGWAPERVVPVSFRSGSIQDGMGYTEPVHGTERYHDLVPVYRYRFIIPVPFRSGPVPVNHF</sequence>
<dbReference type="AlphaFoldDB" id="A0AAF0ZW48"/>
<evidence type="ECO:0000313" key="1">
    <source>
        <dbReference type="EMBL" id="WMV54647.1"/>
    </source>
</evidence>
<name>A0AAF0ZW48_SOLVR</name>
<evidence type="ECO:0000313" key="2">
    <source>
        <dbReference type="Proteomes" id="UP001234989"/>
    </source>
</evidence>
<gene>
    <name evidence="1" type="ORF">MTR67_048032</name>
</gene>
<accession>A0AAF0ZW48</accession>
<organism evidence="1 2">
    <name type="scientific">Solanum verrucosum</name>
    <dbReference type="NCBI Taxonomy" id="315347"/>
    <lineage>
        <taxon>Eukaryota</taxon>
        <taxon>Viridiplantae</taxon>
        <taxon>Streptophyta</taxon>
        <taxon>Embryophyta</taxon>
        <taxon>Tracheophyta</taxon>
        <taxon>Spermatophyta</taxon>
        <taxon>Magnoliopsida</taxon>
        <taxon>eudicotyledons</taxon>
        <taxon>Gunneridae</taxon>
        <taxon>Pentapetalae</taxon>
        <taxon>asterids</taxon>
        <taxon>lamiids</taxon>
        <taxon>Solanales</taxon>
        <taxon>Solanaceae</taxon>
        <taxon>Solanoideae</taxon>
        <taxon>Solaneae</taxon>
        <taxon>Solanum</taxon>
    </lineage>
</organism>
<dbReference type="PANTHER" id="PTHR33116:SF85">
    <property type="entry name" value="REVERSE TRANSCRIPTASE ZINC-BINDING DOMAIN-CONTAINING PROTEIN"/>
    <property type="match status" value="1"/>
</dbReference>
<reference evidence="1" key="1">
    <citation type="submission" date="2023-08" db="EMBL/GenBank/DDBJ databases">
        <title>A de novo genome assembly of Solanum verrucosum Schlechtendal, a Mexican diploid species geographically isolated from the other diploid A-genome species in potato relatives.</title>
        <authorList>
            <person name="Hosaka K."/>
        </authorList>
    </citation>
    <scope>NUCLEOTIDE SEQUENCE</scope>
    <source>
        <tissue evidence="1">Young leaves</tissue>
    </source>
</reference>
<dbReference type="EMBL" id="CP133622">
    <property type="protein sequence ID" value="WMV54647.1"/>
    <property type="molecule type" value="Genomic_DNA"/>
</dbReference>
<keyword evidence="2" id="KW-1185">Reference proteome</keyword>
<protein>
    <submittedName>
        <fullName evidence="1">Uncharacterized protein</fullName>
    </submittedName>
</protein>